<gene>
    <name evidence="8" type="primary">dnaX</name>
    <name evidence="11" type="ORF">F1B92_00210</name>
</gene>
<dbReference type="GO" id="GO:0005524">
    <property type="term" value="F:ATP binding"/>
    <property type="evidence" value="ECO:0007669"/>
    <property type="project" value="UniProtKB-KW"/>
</dbReference>
<evidence type="ECO:0000256" key="2">
    <source>
        <dbReference type="ARBA" id="ARBA00022723"/>
    </source>
</evidence>
<keyword evidence="4" id="KW-0862">Zinc</keyword>
<dbReference type="EC" id="2.7.7.7" evidence="8"/>
<keyword evidence="8 11" id="KW-0808">Transferase</keyword>
<reference evidence="11 12" key="1">
    <citation type="submission" date="2019-09" db="EMBL/GenBank/DDBJ databases">
        <authorList>
            <person name="Silva M."/>
            <person name="Pereira G."/>
            <person name="Lopes-Da-Costa L."/>
            <person name="Silva E."/>
        </authorList>
    </citation>
    <scope>NUCLEOTIDE SEQUENCE [LARGE SCALE GENOMIC DNA]</scope>
    <source>
        <strain evidence="11 12">FMV-PI01</strain>
    </source>
</reference>
<dbReference type="Pfam" id="PF13177">
    <property type="entry name" value="DNA_pol3_delta2"/>
    <property type="match status" value="1"/>
</dbReference>
<comment type="function">
    <text evidence="8">DNA polymerase III is a complex, multichain enzyme responsible for most of the replicative synthesis in bacteria. This DNA polymerase also exhibits 3' to 5' exonuclease activity.</text>
</comment>
<dbReference type="GO" id="GO:0003887">
    <property type="term" value="F:DNA-directed DNA polymerase activity"/>
    <property type="evidence" value="ECO:0007669"/>
    <property type="project" value="UniProtKB-KW"/>
</dbReference>
<comment type="subunit">
    <text evidence="8">DNA polymerase III contains a core (composed of alpha, epsilon and theta chains) that associates with a tau subunit. This core dimerizes to form the POLIII' complex. PolIII' associates with the gamma complex (composed of gamma, delta, delta', psi and chi chains) and with the beta chain to form the complete DNA polymerase III complex.</text>
</comment>
<keyword evidence="6 8" id="KW-0239">DNA-directed DNA polymerase</keyword>
<dbReference type="InterPro" id="IPR003593">
    <property type="entry name" value="AAA+_ATPase"/>
</dbReference>
<evidence type="ECO:0000313" key="12">
    <source>
        <dbReference type="Proteomes" id="UP000476338"/>
    </source>
</evidence>
<sequence length="519" mass="59392">MKQVLSLKYRPRKFSELIGQISVSKSLSYALDSNNLGHAYLFSGLRGSGKTSSARIFAKSMLCEKGISSNPCNECSSCLMANSSNHPDIIEIDAASHRKIDDIRDLIEQTKYAPSISKYKIFIIDEVHMLTKEASNAFLKTLEEPPYYVKFILATTDPLKLPATILSRTQHFRFRAISKNLVIEHLENILKKENVNYEKEALQIIARTGEGSLRDSITLLDQGISFSGGNLTSSAVANMLGLIDPARVEEILNLIIKGDREHLIEVIKELQNYDAQTILDEMISNLKEKFLNRDSKFSILMYERFFRILSGAKGFLSQGSDDGFTLMMSIFLMMEALNFRSIDDEIMKIKEQNESSKSIQNIISKPIYTEKKDEISPTYDMFLKNIYDRNYELGECFEKSVEFVDFKDNTLFLITHAKGKDQEILRKSSRAIIEVLKKTFRDDTKINISASKTQNNKINNELENFEKLNETTHQNIQNLKEKNSEIISQMISSNSFKLKSDEQKFNQFKKYFGEPKTSE</sequence>
<dbReference type="AlphaFoldDB" id="A0A6L5WHZ6"/>
<dbReference type="Gene3D" id="1.10.8.60">
    <property type="match status" value="1"/>
</dbReference>
<dbReference type="InterPro" id="IPR050238">
    <property type="entry name" value="DNA_Rep/Repair_Clamp_Loader"/>
</dbReference>
<evidence type="ECO:0000256" key="8">
    <source>
        <dbReference type="RuleBase" id="RU364063"/>
    </source>
</evidence>
<dbReference type="CDD" id="cd18137">
    <property type="entry name" value="HLD_clamp_pol_III_gamma_tau"/>
    <property type="match status" value="1"/>
</dbReference>
<dbReference type="GO" id="GO:0006261">
    <property type="term" value="P:DNA-templated DNA replication"/>
    <property type="evidence" value="ECO:0007669"/>
    <property type="project" value="TreeGrafter"/>
</dbReference>
<name>A0A6L5WHZ6_9BACT</name>
<dbReference type="GO" id="GO:0046872">
    <property type="term" value="F:metal ion binding"/>
    <property type="evidence" value="ECO:0007669"/>
    <property type="project" value="UniProtKB-KW"/>
</dbReference>
<accession>A0A6L5WHZ6</accession>
<dbReference type="FunFam" id="1.10.8.60:FF:000013">
    <property type="entry name" value="DNA polymerase III subunit gamma/tau"/>
    <property type="match status" value="1"/>
</dbReference>
<evidence type="ECO:0000256" key="6">
    <source>
        <dbReference type="ARBA" id="ARBA00022932"/>
    </source>
</evidence>
<evidence type="ECO:0000256" key="3">
    <source>
        <dbReference type="ARBA" id="ARBA00022741"/>
    </source>
</evidence>
<dbReference type="PANTHER" id="PTHR11669">
    <property type="entry name" value="REPLICATION FACTOR C / DNA POLYMERASE III GAMMA-TAU SUBUNIT"/>
    <property type="match status" value="1"/>
</dbReference>
<evidence type="ECO:0000256" key="4">
    <source>
        <dbReference type="ARBA" id="ARBA00022833"/>
    </source>
</evidence>
<keyword evidence="5 8" id="KW-0067">ATP-binding</keyword>
<keyword evidence="8" id="KW-0235">DNA replication</keyword>
<comment type="caution">
    <text evidence="11">The sequence shown here is derived from an EMBL/GenBank/DDBJ whole genome shotgun (WGS) entry which is preliminary data.</text>
</comment>
<evidence type="ECO:0000256" key="7">
    <source>
        <dbReference type="ARBA" id="ARBA00049244"/>
    </source>
</evidence>
<evidence type="ECO:0000259" key="10">
    <source>
        <dbReference type="SMART" id="SM00382"/>
    </source>
</evidence>
<feature type="coiled-coil region" evidence="9">
    <location>
        <begin position="448"/>
        <end position="489"/>
    </location>
</feature>
<dbReference type="Proteomes" id="UP000476338">
    <property type="component" value="Unassembled WGS sequence"/>
</dbReference>
<dbReference type="Pfam" id="PF22608">
    <property type="entry name" value="DNAX_ATPase_lid"/>
    <property type="match status" value="1"/>
</dbReference>
<feature type="domain" description="AAA+ ATPase" evidence="10">
    <location>
        <begin position="36"/>
        <end position="178"/>
    </location>
</feature>
<organism evidence="11 12">
    <name type="scientific">Campylobacter portucalensis</name>
    <dbReference type="NCBI Taxonomy" id="2608384"/>
    <lineage>
        <taxon>Bacteria</taxon>
        <taxon>Pseudomonadati</taxon>
        <taxon>Campylobacterota</taxon>
        <taxon>Epsilonproteobacteria</taxon>
        <taxon>Campylobacterales</taxon>
        <taxon>Campylobacteraceae</taxon>
        <taxon>Campylobacter</taxon>
    </lineage>
</organism>
<keyword evidence="9" id="KW-0175">Coiled coil</keyword>
<comment type="similarity">
    <text evidence="1 8">Belongs to the DnaX/STICHEL family.</text>
</comment>
<dbReference type="InterPro" id="IPR012763">
    <property type="entry name" value="DNA_pol_III_sug/sutau_N"/>
</dbReference>
<dbReference type="FunFam" id="3.40.50.300:FF:000014">
    <property type="entry name" value="DNA polymerase III subunit gamma/tau"/>
    <property type="match status" value="1"/>
</dbReference>
<dbReference type="SUPFAM" id="SSF52540">
    <property type="entry name" value="P-loop containing nucleoside triphosphate hydrolases"/>
    <property type="match status" value="1"/>
</dbReference>
<dbReference type="EMBL" id="VWSJ01000001">
    <property type="protein sequence ID" value="MSN95635.1"/>
    <property type="molecule type" value="Genomic_DNA"/>
</dbReference>
<evidence type="ECO:0000256" key="9">
    <source>
        <dbReference type="SAM" id="Coils"/>
    </source>
</evidence>
<reference evidence="11 12" key="2">
    <citation type="submission" date="2020-03" db="EMBL/GenBank/DDBJ databases">
        <title>Campylobacter portucalensis sp. nov., a new species of Campylobacter isolated from the reproductive tract of bulls.</title>
        <authorList>
            <person name="Silva M.F."/>
            <person name="Pereira G."/>
            <person name="Carneiro C."/>
            <person name="Hemphill A."/>
            <person name="Mateus L."/>
            <person name="Lopes-Da-Costa L."/>
            <person name="Silva E."/>
        </authorList>
    </citation>
    <scope>NUCLEOTIDE SEQUENCE [LARGE SCALE GENOMIC DNA]</scope>
    <source>
        <strain evidence="11 12">FMV-PI01</strain>
    </source>
</reference>
<dbReference type="PANTHER" id="PTHR11669:SF0">
    <property type="entry name" value="PROTEIN STICHEL-LIKE 2"/>
    <property type="match status" value="1"/>
</dbReference>
<dbReference type="Gene3D" id="3.40.50.300">
    <property type="entry name" value="P-loop containing nucleotide triphosphate hydrolases"/>
    <property type="match status" value="1"/>
</dbReference>
<dbReference type="NCBIfam" id="TIGR02397">
    <property type="entry name" value="dnaX_nterm"/>
    <property type="match status" value="1"/>
</dbReference>
<protein>
    <recommendedName>
        <fullName evidence="8">DNA polymerase III subunit gamma/tau</fullName>
        <ecNumber evidence="8">2.7.7.7</ecNumber>
    </recommendedName>
</protein>
<dbReference type="RefSeq" id="WP_326833049.1">
    <property type="nucleotide sequence ID" value="NZ_VWSJ01000001.1"/>
</dbReference>
<dbReference type="NCBIfam" id="NF006280">
    <property type="entry name" value="PRK08451.1"/>
    <property type="match status" value="1"/>
</dbReference>
<evidence type="ECO:0000313" key="11">
    <source>
        <dbReference type="EMBL" id="MSN95635.1"/>
    </source>
</evidence>
<dbReference type="InterPro" id="IPR027417">
    <property type="entry name" value="P-loop_NTPase"/>
</dbReference>
<keyword evidence="12" id="KW-1185">Reference proteome</keyword>
<dbReference type="InterPro" id="IPR045085">
    <property type="entry name" value="HLD_clamp_pol_III_gamma_tau"/>
</dbReference>
<comment type="catalytic activity">
    <reaction evidence="7 8">
        <text>DNA(n) + a 2'-deoxyribonucleoside 5'-triphosphate = DNA(n+1) + diphosphate</text>
        <dbReference type="Rhea" id="RHEA:22508"/>
        <dbReference type="Rhea" id="RHEA-COMP:17339"/>
        <dbReference type="Rhea" id="RHEA-COMP:17340"/>
        <dbReference type="ChEBI" id="CHEBI:33019"/>
        <dbReference type="ChEBI" id="CHEBI:61560"/>
        <dbReference type="ChEBI" id="CHEBI:173112"/>
        <dbReference type="EC" id="2.7.7.7"/>
    </reaction>
</comment>
<evidence type="ECO:0000256" key="1">
    <source>
        <dbReference type="ARBA" id="ARBA00006360"/>
    </source>
</evidence>
<keyword evidence="2" id="KW-0479">Metal-binding</keyword>
<proteinExistence type="inferred from homology"/>
<dbReference type="CDD" id="cd00009">
    <property type="entry name" value="AAA"/>
    <property type="match status" value="1"/>
</dbReference>
<dbReference type="GO" id="GO:0009360">
    <property type="term" value="C:DNA polymerase III complex"/>
    <property type="evidence" value="ECO:0007669"/>
    <property type="project" value="InterPro"/>
</dbReference>
<keyword evidence="8 11" id="KW-0548">Nucleotidyltransferase</keyword>
<evidence type="ECO:0000256" key="5">
    <source>
        <dbReference type="ARBA" id="ARBA00022840"/>
    </source>
</evidence>
<keyword evidence="3 8" id="KW-0547">Nucleotide-binding</keyword>
<dbReference type="SMART" id="SM00382">
    <property type="entry name" value="AAA"/>
    <property type="match status" value="1"/>
</dbReference>